<accession>A0ABS5BXJ3</accession>
<evidence type="ECO:0000256" key="1">
    <source>
        <dbReference type="ARBA" id="ARBA00004651"/>
    </source>
</evidence>
<evidence type="ECO:0000256" key="4">
    <source>
        <dbReference type="ARBA" id="ARBA00022692"/>
    </source>
</evidence>
<comment type="subcellular location">
    <subcellularLocation>
        <location evidence="1 11">Cell membrane</location>
        <topology evidence="1 11">Multi-pass membrane protein</topology>
    </subcellularLocation>
</comment>
<evidence type="ECO:0000256" key="10">
    <source>
        <dbReference type="ARBA" id="ARBA00035585"/>
    </source>
</evidence>
<comment type="function">
    <text evidence="11">Fluoride-specific ion channel. Important for reducing fluoride concentration in the cell, thus reducing its toxicity.</text>
</comment>
<sequence>MLDRFLAFATHPATLIAVGGGVGANARYWFGKLVASYLPPGAVAFPWATFAINVSGSVVLGFVASAFLNHPDESRKSWYLLLGTGFCGGFTTFSTFSLETLQLMRAERPGTAAAYVFGSVAAGLLGVWLATKLGSGSSE</sequence>
<keyword evidence="8 11" id="KW-0407">Ion channel</keyword>
<keyword evidence="3" id="KW-0997">Cell inner membrane</keyword>
<keyword evidence="4 11" id="KW-0812">Transmembrane</keyword>
<keyword evidence="5 11" id="KW-1133">Transmembrane helix</keyword>
<comment type="activity regulation">
    <text evidence="11">Na(+) is not transported, but it plays an essential structural role and its presence is essential for fluoride channel function.</text>
</comment>
<gene>
    <name evidence="11 12" type="primary">crcB</name>
    <name evidence="11" type="synonym">fluC</name>
    <name evidence="12" type="ORF">J8F10_24705</name>
</gene>
<evidence type="ECO:0000256" key="8">
    <source>
        <dbReference type="ARBA" id="ARBA00023303"/>
    </source>
</evidence>
<dbReference type="EMBL" id="JAGKQQ010000001">
    <property type="protein sequence ID" value="MBP3958461.1"/>
    <property type="molecule type" value="Genomic_DNA"/>
</dbReference>
<proteinExistence type="inferred from homology"/>
<evidence type="ECO:0000256" key="3">
    <source>
        <dbReference type="ARBA" id="ARBA00022519"/>
    </source>
</evidence>
<evidence type="ECO:0000256" key="2">
    <source>
        <dbReference type="ARBA" id="ARBA00022475"/>
    </source>
</evidence>
<evidence type="ECO:0000256" key="7">
    <source>
        <dbReference type="ARBA" id="ARBA00023136"/>
    </source>
</evidence>
<dbReference type="HAMAP" id="MF_00454">
    <property type="entry name" value="FluC"/>
    <property type="match status" value="1"/>
</dbReference>
<feature type="transmembrane region" description="Helical" evidence="11">
    <location>
        <begin position="79"/>
        <end position="98"/>
    </location>
</feature>
<evidence type="ECO:0000256" key="5">
    <source>
        <dbReference type="ARBA" id="ARBA00022989"/>
    </source>
</evidence>
<dbReference type="Pfam" id="PF02537">
    <property type="entry name" value="CRCB"/>
    <property type="match status" value="1"/>
</dbReference>
<dbReference type="PANTHER" id="PTHR28259">
    <property type="entry name" value="FLUORIDE EXPORT PROTEIN 1-RELATED"/>
    <property type="match status" value="1"/>
</dbReference>
<feature type="binding site" evidence="11">
    <location>
        <position position="91"/>
    </location>
    <ligand>
        <name>Na(+)</name>
        <dbReference type="ChEBI" id="CHEBI:29101"/>
        <note>structural</note>
    </ligand>
</feature>
<feature type="transmembrane region" description="Helical" evidence="11">
    <location>
        <begin position="110"/>
        <end position="130"/>
    </location>
</feature>
<dbReference type="PANTHER" id="PTHR28259:SF1">
    <property type="entry name" value="FLUORIDE EXPORT PROTEIN 1-RELATED"/>
    <property type="match status" value="1"/>
</dbReference>
<keyword evidence="7 11" id="KW-0472">Membrane</keyword>
<keyword evidence="2 11" id="KW-1003">Cell membrane</keyword>
<keyword evidence="13" id="KW-1185">Reference proteome</keyword>
<comment type="caution">
    <text evidence="12">The sequence shown here is derived from an EMBL/GenBank/DDBJ whole genome shotgun (WGS) entry which is preliminary data.</text>
</comment>
<keyword evidence="6 11" id="KW-0406">Ion transport</keyword>
<organism evidence="12 13">
    <name type="scientific">Gemmata palustris</name>
    <dbReference type="NCBI Taxonomy" id="2822762"/>
    <lineage>
        <taxon>Bacteria</taxon>
        <taxon>Pseudomonadati</taxon>
        <taxon>Planctomycetota</taxon>
        <taxon>Planctomycetia</taxon>
        <taxon>Gemmatales</taxon>
        <taxon>Gemmataceae</taxon>
        <taxon>Gemmata</taxon>
    </lineage>
</organism>
<comment type="similarity">
    <text evidence="9 11">Belongs to the fluoride channel Fluc/FEX (TC 1.A.43) family.</text>
</comment>
<dbReference type="InterPro" id="IPR003691">
    <property type="entry name" value="FluC"/>
</dbReference>
<evidence type="ECO:0000313" key="13">
    <source>
        <dbReference type="Proteomes" id="UP000676565"/>
    </source>
</evidence>
<name>A0ABS5BXJ3_9BACT</name>
<keyword evidence="11" id="KW-0479">Metal-binding</keyword>
<evidence type="ECO:0000313" key="12">
    <source>
        <dbReference type="EMBL" id="MBP3958461.1"/>
    </source>
</evidence>
<protein>
    <recommendedName>
        <fullName evidence="11">Fluoride-specific ion channel FluC</fullName>
    </recommendedName>
</protein>
<comment type="catalytic activity">
    <reaction evidence="10">
        <text>fluoride(in) = fluoride(out)</text>
        <dbReference type="Rhea" id="RHEA:76159"/>
        <dbReference type="ChEBI" id="CHEBI:17051"/>
    </reaction>
    <physiologicalReaction direction="left-to-right" evidence="10">
        <dbReference type="Rhea" id="RHEA:76160"/>
    </physiologicalReaction>
</comment>
<dbReference type="RefSeq" id="WP_210658472.1">
    <property type="nucleotide sequence ID" value="NZ_JAGKQQ010000001.1"/>
</dbReference>
<evidence type="ECO:0000256" key="6">
    <source>
        <dbReference type="ARBA" id="ARBA00023065"/>
    </source>
</evidence>
<keyword evidence="11" id="KW-0813">Transport</keyword>
<dbReference type="Proteomes" id="UP000676565">
    <property type="component" value="Unassembled WGS sequence"/>
</dbReference>
<evidence type="ECO:0000256" key="11">
    <source>
        <dbReference type="HAMAP-Rule" id="MF_00454"/>
    </source>
</evidence>
<evidence type="ECO:0000256" key="9">
    <source>
        <dbReference type="ARBA" id="ARBA00035120"/>
    </source>
</evidence>
<reference evidence="12 13" key="1">
    <citation type="submission" date="2021-04" db="EMBL/GenBank/DDBJ databases">
        <authorList>
            <person name="Ivanova A."/>
        </authorList>
    </citation>
    <scope>NUCLEOTIDE SEQUENCE [LARGE SCALE GENOMIC DNA]</scope>
    <source>
        <strain evidence="12 13">G18</strain>
    </source>
</reference>
<feature type="transmembrane region" description="Helical" evidence="11">
    <location>
        <begin position="47"/>
        <end position="67"/>
    </location>
</feature>
<feature type="binding site" evidence="11">
    <location>
        <position position="88"/>
    </location>
    <ligand>
        <name>Na(+)</name>
        <dbReference type="ChEBI" id="CHEBI:29101"/>
        <note>structural</note>
    </ligand>
</feature>
<dbReference type="NCBIfam" id="TIGR00494">
    <property type="entry name" value="crcB"/>
    <property type="match status" value="1"/>
</dbReference>
<keyword evidence="11" id="KW-0915">Sodium</keyword>